<feature type="domain" description="Rab-GAP TBC" evidence="4">
    <location>
        <begin position="616"/>
        <end position="771"/>
    </location>
</feature>
<dbReference type="AlphaFoldDB" id="A0AAV7JYH9"/>
<dbReference type="InterPro" id="IPR011993">
    <property type="entry name" value="PH-like_dom_sf"/>
</dbReference>
<dbReference type="PANTHER" id="PTHR47219">
    <property type="entry name" value="RAB GTPASE-ACTIVATING PROTEIN 1-LIKE"/>
    <property type="match status" value="1"/>
</dbReference>
<dbReference type="Gene3D" id="2.30.29.30">
    <property type="entry name" value="Pleckstrin-homology domain (PH domain)/Phosphotyrosine-binding domain (PTB)"/>
    <property type="match status" value="1"/>
</dbReference>
<feature type="region of interest" description="Disordered" evidence="2">
    <location>
        <begin position="1"/>
        <end position="30"/>
    </location>
</feature>
<dbReference type="SUPFAM" id="SSF47923">
    <property type="entry name" value="Ypt/Rab-GAP domain of gyp1p"/>
    <property type="match status" value="1"/>
</dbReference>
<protein>
    <submittedName>
        <fullName evidence="5">TBC1 domain family member 2A isoform X1</fullName>
    </submittedName>
</protein>
<dbReference type="PANTHER" id="PTHR47219:SF20">
    <property type="entry name" value="TBC1 DOMAIN FAMILY MEMBER 2B"/>
    <property type="match status" value="1"/>
</dbReference>
<dbReference type="PROSITE" id="PS50086">
    <property type="entry name" value="TBC_RABGAP"/>
    <property type="match status" value="1"/>
</dbReference>
<name>A0AAV7JYH9_9METZ</name>
<dbReference type="EMBL" id="JAKMXF010000266">
    <property type="protein sequence ID" value="KAI6653539.1"/>
    <property type="molecule type" value="Genomic_DNA"/>
</dbReference>
<feature type="coiled-coil region" evidence="1">
    <location>
        <begin position="357"/>
        <end position="408"/>
    </location>
</feature>
<evidence type="ECO:0000256" key="2">
    <source>
        <dbReference type="SAM" id="MobiDB-lite"/>
    </source>
</evidence>
<dbReference type="InterPro" id="IPR000195">
    <property type="entry name" value="Rab-GAP-TBC_dom"/>
</dbReference>
<dbReference type="GO" id="GO:0031267">
    <property type="term" value="F:small GTPase binding"/>
    <property type="evidence" value="ECO:0007669"/>
    <property type="project" value="TreeGrafter"/>
</dbReference>
<feature type="compositionally biased region" description="Basic residues" evidence="2">
    <location>
        <begin position="14"/>
        <end position="24"/>
    </location>
</feature>
<evidence type="ECO:0000259" key="4">
    <source>
        <dbReference type="PROSITE" id="PS50086"/>
    </source>
</evidence>
<dbReference type="SUPFAM" id="SSF50729">
    <property type="entry name" value="PH domain-like"/>
    <property type="match status" value="1"/>
</dbReference>
<dbReference type="Proteomes" id="UP001165289">
    <property type="component" value="Unassembled WGS sequence"/>
</dbReference>
<dbReference type="SMART" id="SM00233">
    <property type="entry name" value="PH"/>
    <property type="match status" value="1"/>
</dbReference>
<evidence type="ECO:0000259" key="3">
    <source>
        <dbReference type="PROSITE" id="PS50003"/>
    </source>
</evidence>
<sequence length="771" mass="90327">MSRVTQDEFSIPNVKRRQHHNASRRKSETELTKSKLIIPPHHLEHKSTLSIRQSDVKAGALLVAKNVSFFRRPKEFWFVLNCDHSFFSYYKSRQDYMMGNNACGVINISKCSVVIDPENRGQFIITETRFKSFKLIAANDNERNSWVQALQLQRAYWNKSKRSKEKMLLQQQLTLSDTHTPITNQRQRFSEKSPLSLRQSFFRQNSSSIEEPHYERSSSLSRSSSLKPFTISFKLSPVPRRTFFTRKKSGSVENMQFVKPCDSANPNIPSNDSPFASPINILQKDLTRSISFDTVRKPSPLQIGSPLIGSMNTNDDELVQDSRGEVFIKYSGGHFLDEDLSDEEDIVCEYGNQPSTLIGAQLIIRNCQRDLREAKREIERLKSREQGYKDLLNHRDQQLLELEEQIEEGVIGNLYHARPYRRDNSTASSRMSRRIEELNHQLTQQKRVEEIMYTEVQNLEKLLFRKDAELQLASDKYEETSKALRQQRERHLNLIGYGITHILGNRNMIISEHMRDGGQTDIKQYSLEERLHHDVTWLWRYCRSEDKELPDLNVEGGTVEDKYGDTLEPSQEDSGSLLDSVRFLTEHLTEQSAQLNTFHHIPFKEKKEMKRLVRKGLPDLYRKSVWLYAIRLQINIIRKGQPKNIYEQLVSESNRIKTSVAKDIDLDLYRTFPANTLFRDNEKSMVPTLRRILLAYSVFDPKIGYCQVRNTFYNYNQLPCYRSSLDRDNYIIGVRYNRFYLGLCLYKFRLDTSEYFDISVFYIMGVEYSIK</sequence>
<dbReference type="InterPro" id="IPR001849">
    <property type="entry name" value="PH_domain"/>
</dbReference>
<organism evidence="5 6">
    <name type="scientific">Oopsacas minuta</name>
    <dbReference type="NCBI Taxonomy" id="111878"/>
    <lineage>
        <taxon>Eukaryota</taxon>
        <taxon>Metazoa</taxon>
        <taxon>Porifera</taxon>
        <taxon>Hexactinellida</taxon>
        <taxon>Hexasterophora</taxon>
        <taxon>Lyssacinosida</taxon>
        <taxon>Leucopsacidae</taxon>
        <taxon>Oopsacas</taxon>
    </lineage>
</organism>
<keyword evidence="1" id="KW-0175">Coiled coil</keyword>
<evidence type="ECO:0000313" key="5">
    <source>
        <dbReference type="EMBL" id="KAI6653539.1"/>
    </source>
</evidence>
<accession>A0AAV7JYH9</accession>
<dbReference type="PROSITE" id="PS50003">
    <property type="entry name" value="PH_DOMAIN"/>
    <property type="match status" value="1"/>
</dbReference>
<gene>
    <name evidence="5" type="ORF">LOD99_3434</name>
</gene>
<keyword evidence="6" id="KW-1185">Reference proteome</keyword>
<comment type="caution">
    <text evidence="5">The sequence shown here is derived from an EMBL/GenBank/DDBJ whole genome shotgun (WGS) entry which is preliminary data.</text>
</comment>
<dbReference type="InterPro" id="IPR050302">
    <property type="entry name" value="Rab_GAP_TBC_domain"/>
</dbReference>
<evidence type="ECO:0000256" key="1">
    <source>
        <dbReference type="SAM" id="Coils"/>
    </source>
</evidence>
<proteinExistence type="predicted"/>
<feature type="domain" description="PH" evidence="3">
    <location>
        <begin position="54"/>
        <end position="155"/>
    </location>
</feature>
<dbReference type="GO" id="GO:0005096">
    <property type="term" value="F:GTPase activator activity"/>
    <property type="evidence" value="ECO:0007669"/>
    <property type="project" value="TreeGrafter"/>
</dbReference>
<dbReference type="Pfam" id="PF00169">
    <property type="entry name" value="PH"/>
    <property type="match status" value="1"/>
</dbReference>
<dbReference type="InterPro" id="IPR035969">
    <property type="entry name" value="Rab-GAP_TBC_sf"/>
</dbReference>
<dbReference type="Pfam" id="PF00566">
    <property type="entry name" value="RabGAP-TBC"/>
    <property type="match status" value="1"/>
</dbReference>
<evidence type="ECO:0000313" key="6">
    <source>
        <dbReference type="Proteomes" id="UP001165289"/>
    </source>
</evidence>
<reference evidence="5 6" key="1">
    <citation type="journal article" date="2023" name="BMC Biol.">
        <title>The compact genome of the sponge Oopsacas minuta (Hexactinellida) is lacking key metazoan core genes.</title>
        <authorList>
            <person name="Santini S."/>
            <person name="Schenkelaars Q."/>
            <person name="Jourda C."/>
            <person name="Duchesne M."/>
            <person name="Belahbib H."/>
            <person name="Rocher C."/>
            <person name="Selva M."/>
            <person name="Riesgo A."/>
            <person name="Vervoort M."/>
            <person name="Leys S.P."/>
            <person name="Kodjabachian L."/>
            <person name="Le Bivic A."/>
            <person name="Borchiellini C."/>
            <person name="Claverie J.M."/>
            <person name="Renard E."/>
        </authorList>
    </citation>
    <scope>NUCLEOTIDE SEQUENCE [LARGE SCALE GENOMIC DNA]</scope>
    <source>
        <strain evidence="5">SPO-2</strain>
    </source>
</reference>
<dbReference type="Gene3D" id="1.10.8.270">
    <property type="entry name" value="putative rabgap domain of human tbc1 domain family member 14 like domains"/>
    <property type="match status" value="1"/>
</dbReference>